<comment type="caution">
    <text evidence="2">The sequence shown here is derived from an EMBL/GenBank/DDBJ whole genome shotgun (WGS) entry which is preliminary data.</text>
</comment>
<protein>
    <submittedName>
        <fullName evidence="2">Uncharacterized protein</fullName>
    </submittedName>
</protein>
<evidence type="ECO:0000313" key="2">
    <source>
        <dbReference type="EMBL" id="KAK8497880.1"/>
    </source>
</evidence>
<dbReference type="EMBL" id="JBBPBM010000289">
    <property type="protein sequence ID" value="KAK8497880.1"/>
    <property type="molecule type" value="Genomic_DNA"/>
</dbReference>
<gene>
    <name evidence="2" type="ORF">V6N12_055729</name>
</gene>
<sequence>MLSHHEQDWGKNERWDCSPSVTTSKRWQIALRRESRGDNESAAEAVVLHGLERSTALRAWGGLGGTRNHKRCAHIQVGELSGAALCLRRLGLHCCYSQQQP</sequence>
<organism evidence="2 3">
    <name type="scientific">Hibiscus sabdariffa</name>
    <name type="common">roselle</name>
    <dbReference type="NCBI Taxonomy" id="183260"/>
    <lineage>
        <taxon>Eukaryota</taxon>
        <taxon>Viridiplantae</taxon>
        <taxon>Streptophyta</taxon>
        <taxon>Embryophyta</taxon>
        <taxon>Tracheophyta</taxon>
        <taxon>Spermatophyta</taxon>
        <taxon>Magnoliopsida</taxon>
        <taxon>eudicotyledons</taxon>
        <taxon>Gunneridae</taxon>
        <taxon>Pentapetalae</taxon>
        <taxon>rosids</taxon>
        <taxon>malvids</taxon>
        <taxon>Malvales</taxon>
        <taxon>Malvaceae</taxon>
        <taxon>Malvoideae</taxon>
        <taxon>Hibiscus</taxon>
    </lineage>
</organism>
<name>A0ABR2AUW4_9ROSI</name>
<evidence type="ECO:0000313" key="3">
    <source>
        <dbReference type="Proteomes" id="UP001472677"/>
    </source>
</evidence>
<keyword evidence="3" id="KW-1185">Reference proteome</keyword>
<feature type="region of interest" description="Disordered" evidence="1">
    <location>
        <begin position="1"/>
        <end position="23"/>
    </location>
</feature>
<dbReference type="Proteomes" id="UP001472677">
    <property type="component" value="Unassembled WGS sequence"/>
</dbReference>
<reference evidence="2 3" key="1">
    <citation type="journal article" date="2024" name="G3 (Bethesda)">
        <title>Genome assembly of Hibiscus sabdariffa L. provides insights into metabolisms of medicinal natural products.</title>
        <authorList>
            <person name="Kim T."/>
        </authorList>
    </citation>
    <scope>NUCLEOTIDE SEQUENCE [LARGE SCALE GENOMIC DNA]</scope>
    <source>
        <strain evidence="2">TK-2024</strain>
        <tissue evidence="2">Old leaves</tissue>
    </source>
</reference>
<feature type="compositionally biased region" description="Basic and acidic residues" evidence="1">
    <location>
        <begin position="1"/>
        <end position="16"/>
    </location>
</feature>
<proteinExistence type="predicted"/>
<evidence type="ECO:0000256" key="1">
    <source>
        <dbReference type="SAM" id="MobiDB-lite"/>
    </source>
</evidence>
<accession>A0ABR2AUW4</accession>